<accession>A0A4D5S300</accession>
<dbReference type="PROSITE" id="PS00799">
    <property type="entry name" value="GRANULINS"/>
    <property type="match status" value="4"/>
</dbReference>
<dbReference type="Pfam" id="PF00396">
    <property type="entry name" value="Granulin"/>
    <property type="match status" value="7"/>
</dbReference>
<organism evidence="7">
    <name type="scientific">Ixodes scapularis</name>
    <name type="common">Black-legged tick</name>
    <name type="synonym">Deer tick</name>
    <dbReference type="NCBI Taxonomy" id="6945"/>
    <lineage>
        <taxon>Eukaryota</taxon>
        <taxon>Metazoa</taxon>
        <taxon>Ecdysozoa</taxon>
        <taxon>Arthropoda</taxon>
        <taxon>Chelicerata</taxon>
        <taxon>Arachnida</taxon>
        <taxon>Acari</taxon>
        <taxon>Parasitiformes</taxon>
        <taxon>Ixodida</taxon>
        <taxon>Ixodoidea</taxon>
        <taxon>Ixodidae</taxon>
        <taxon>Ixodinae</taxon>
        <taxon>Ixodes</taxon>
    </lineage>
</organism>
<comment type="similarity">
    <text evidence="2">Belongs to the granulin family.</text>
</comment>
<dbReference type="AlphaFoldDB" id="A0A4D5S300"/>
<proteinExistence type="inferred from homology"/>
<comment type="subcellular location">
    <subcellularLocation>
        <location evidence="1">Secreted</location>
    </subcellularLocation>
</comment>
<dbReference type="VEuPathDB" id="VectorBase:ISCI000636"/>
<dbReference type="VEuPathDB" id="VectorBase:ISCI016801"/>
<evidence type="ECO:0000256" key="5">
    <source>
        <dbReference type="SAM" id="SignalP"/>
    </source>
</evidence>
<dbReference type="InterPro" id="IPR037277">
    <property type="entry name" value="Granulin_sf"/>
</dbReference>
<evidence type="ECO:0000256" key="1">
    <source>
        <dbReference type="ARBA" id="ARBA00004613"/>
    </source>
</evidence>
<feature type="domain" description="Granulins" evidence="6">
    <location>
        <begin position="58"/>
        <end position="71"/>
    </location>
</feature>
<feature type="domain" description="Granulins" evidence="6">
    <location>
        <begin position="475"/>
        <end position="488"/>
    </location>
</feature>
<dbReference type="OrthoDB" id="6495485at2759"/>
<feature type="chain" id="PRO_5020033002" evidence="5">
    <location>
        <begin position="20"/>
        <end position="687"/>
    </location>
</feature>
<keyword evidence="4" id="KW-1015">Disulfide bond</keyword>
<reference evidence="7" key="1">
    <citation type="submission" date="2019-04" db="EMBL/GenBank/DDBJ databases">
        <title>An insight into the mialome of Ixodes scapularis.</title>
        <authorList>
            <person name="Ribeiro J.M."/>
            <person name="Mather T.N."/>
            <person name="Karim S."/>
        </authorList>
    </citation>
    <scope>NUCLEOTIDE SEQUENCE</scope>
</reference>
<dbReference type="InterPro" id="IPR039036">
    <property type="entry name" value="Granulin_fam"/>
</dbReference>
<keyword evidence="3" id="KW-0964">Secreted</keyword>
<sequence length="687" mass="73753">MTSRGVVVVLALVAVLTHGVRLSFVRCPNGTACPDGSTCCLRSSGLYGCCPYPFAVCCSDHQHCCPEGYHCNLSNGSCVQISTSVKEIQTLLTAMVLSPQTSVNYKAIETVQCPDRKYCQDGQTCCLLSGGRYGCCPYPHAVCCSDHASCCPEGYKCKVSAHTCIAGNSTVPMLEKVNTVDDNPPENSVPVDKIQCPDKNYCQDGQTCCLLSGGRYGCCPYPHAVCCSDHASCCPEGYKCKVSTHTCTAGNSTVPMLEKVNTIDDNPPENSVPVDKIQCPDKNYCQDGQTCCLLSGGRYGCCPYPHAVCCSDHASCCPEGYKCKVSTHTCTAGNSTVPMLEKVNTIDDSPAENPAPVQLVPCPDGTSCPSDMVCCLAFPGVYGCCLGADSVCCPLRGYCCHHGYKCGPDDGCVTDNTTLPAIKKIIVPGIELRPLTAPVTDHRCPDGAECNDDQTCCKLTDQSYGCCPYKDGVCCPDLVHCCPNGYTCDTKDGKCLKKHNQTTVPLRRLLLRSFPGSGKVRLTDHKCPDGAECNDDQTCCELADQSYGCCPYKDAVCCSDRAHCCPNGYTCDTKDGKCVKSHRNRTTVSRGRLSLRSSLRPVEVRLLDNTCEDGHVCPGETTCCVTPSGTYNCCPFAFGVCCSDLTHCCPQGYTCDESTQSCKQGARYPFLRDLPMLPKFPSSSNRP</sequence>
<dbReference type="GO" id="GO:0005576">
    <property type="term" value="C:extracellular region"/>
    <property type="evidence" value="ECO:0007669"/>
    <property type="project" value="UniProtKB-SubCell"/>
</dbReference>
<dbReference type="PANTHER" id="PTHR12274:SF3">
    <property type="entry name" value="PROGRANULIN"/>
    <property type="match status" value="1"/>
</dbReference>
<feature type="domain" description="Granulins" evidence="6">
    <location>
        <begin position="642"/>
        <end position="655"/>
    </location>
</feature>
<evidence type="ECO:0000256" key="3">
    <source>
        <dbReference type="ARBA" id="ARBA00022525"/>
    </source>
</evidence>
<dbReference type="InterPro" id="IPR000118">
    <property type="entry name" value="Granulin"/>
</dbReference>
<keyword evidence="5" id="KW-0732">Signal</keyword>
<dbReference type="SMART" id="SM00277">
    <property type="entry name" value="GRAN"/>
    <property type="match status" value="8"/>
</dbReference>
<evidence type="ECO:0000313" key="7">
    <source>
        <dbReference type="EMBL" id="MOY43281.1"/>
    </source>
</evidence>
<dbReference type="VEuPathDB" id="VectorBase:ISCW000636"/>
<dbReference type="VEuPathDB" id="VectorBase:ISCW016801"/>
<feature type="signal peptide" evidence="5">
    <location>
        <begin position="1"/>
        <end position="19"/>
    </location>
</feature>
<dbReference type="SUPFAM" id="SSF57277">
    <property type="entry name" value="Granulin repeat"/>
    <property type="match status" value="7"/>
</dbReference>
<protein>
    <submittedName>
        <fullName evidence="7">Putative epithelin/granulin</fullName>
    </submittedName>
</protein>
<name>A0A4D5S300_IXOSC</name>
<dbReference type="VEuPathDB" id="VectorBase:ISCP_011636"/>
<dbReference type="EMBL" id="GHJT01009310">
    <property type="protein sequence ID" value="MOY43281.1"/>
    <property type="molecule type" value="Transcribed_RNA"/>
</dbReference>
<dbReference type="PANTHER" id="PTHR12274">
    <property type="entry name" value="GRANULIN"/>
    <property type="match status" value="1"/>
</dbReference>
<evidence type="ECO:0000256" key="2">
    <source>
        <dbReference type="ARBA" id="ARBA00010093"/>
    </source>
</evidence>
<dbReference type="Gene3D" id="2.10.25.160">
    <property type="entry name" value="Granulin"/>
    <property type="match status" value="8"/>
</dbReference>
<evidence type="ECO:0000256" key="4">
    <source>
        <dbReference type="ARBA" id="ARBA00023157"/>
    </source>
</evidence>
<feature type="domain" description="Granulins" evidence="6">
    <location>
        <begin position="558"/>
        <end position="571"/>
    </location>
</feature>
<evidence type="ECO:0000259" key="6">
    <source>
        <dbReference type="PROSITE" id="PS00799"/>
    </source>
</evidence>